<keyword evidence="4" id="KW-0808">Transferase</keyword>
<evidence type="ECO:0000256" key="7">
    <source>
        <dbReference type="ARBA" id="ARBA00022827"/>
    </source>
</evidence>
<dbReference type="NCBIfam" id="TIGR03197">
    <property type="entry name" value="MnmC_Cterm"/>
    <property type="match status" value="1"/>
</dbReference>
<evidence type="ECO:0000256" key="1">
    <source>
        <dbReference type="ARBA" id="ARBA00022490"/>
    </source>
</evidence>
<keyword evidence="5" id="KW-0949">S-adenosyl-L-methionine</keyword>
<dbReference type="SUPFAM" id="SSF51905">
    <property type="entry name" value="FAD/NAD(P)-binding domain"/>
    <property type="match status" value="1"/>
</dbReference>
<keyword evidence="7" id="KW-0274">FAD</keyword>
<sequence>MVSTAIVIGAGIAGCSSAYALAKRGVKVTLIERNATVASEASGNPLAMLYPRLSGDDLSSQFALDSYLYSLAFYQSLNLPDADFAMCGMLQLGFNVRELARIQKVAAQNHPASILRYVPQHEASSIAGIPIEHDALYFPTAGWVHPQRLCQHLTRHPNITVLNTQQVSRFSKEAHGFEVYNHKQLLATAQVLIIANANDAQQLLPNLPLHTKAVRGQVSVLNSTTISRGISTILCSDGYISPSAGSEQTHCLGASFANIDTPSSVSLDLTPTQQDHVANLNKLSNISAPLYQDLQSNIIGGRVSYRCTTSDYWPLVGELIDSASLKEKPVRPSAPSTALPWVSGLYINVAHGSKGFTSAPLCAEVLASMIHHEHLPLRPELTCLLNPNRFLLREMGLKQLAKTIASAHKISG</sequence>
<dbReference type="GO" id="GO:0004808">
    <property type="term" value="F:tRNA (5-methylaminomethyl-2-thiouridylate)(34)-methyltransferase activity"/>
    <property type="evidence" value="ECO:0007669"/>
    <property type="project" value="TreeGrafter"/>
</dbReference>
<dbReference type="GO" id="GO:0032259">
    <property type="term" value="P:methylation"/>
    <property type="evidence" value="ECO:0007669"/>
    <property type="project" value="UniProtKB-KW"/>
</dbReference>
<keyword evidence="2" id="KW-0489">Methyltransferase</keyword>
<keyword evidence="1" id="KW-0963">Cytoplasm</keyword>
<evidence type="ECO:0000313" key="12">
    <source>
        <dbReference type="Proteomes" id="UP000297706"/>
    </source>
</evidence>
<dbReference type="Pfam" id="PF01266">
    <property type="entry name" value="DAO"/>
    <property type="match status" value="1"/>
</dbReference>
<evidence type="ECO:0000256" key="3">
    <source>
        <dbReference type="ARBA" id="ARBA00022630"/>
    </source>
</evidence>
<dbReference type="AlphaFoldDB" id="A0A4Y9VSN8"/>
<dbReference type="RefSeq" id="WP_135277587.1">
    <property type="nucleotide sequence ID" value="NZ_PQVH01000008.1"/>
</dbReference>
<dbReference type="InterPro" id="IPR017610">
    <property type="entry name" value="tRNA_S-uridine_synth_MnmC_C"/>
</dbReference>
<comment type="caution">
    <text evidence="11">The sequence shown here is derived from an EMBL/GenBank/DDBJ whole genome shotgun (WGS) entry which is preliminary data.</text>
</comment>
<organism evidence="11 12">
    <name type="scientific">Methylotenera oryzisoli</name>
    <dbReference type="NCBI Taxonomy" id="2080758"/>
    <lineage>
        <taxon>Bacteria</taxon>
        <taxon>Pseudomonadati</taxon>
        <taxon>Pseudomonadota</taxon>
        <taxon>Betaproteobacteria</taxon>
        <taxon>Nitrosomonadales</taxon>
        <taxon>Methylophilaceae</taxon>
        <taxon>Methylotenera</taxon>
    </lineage>
</organism>
<evidence type="ECO:0000256" key="4">
    <source>
        <dbReference type="ARBA" id="ARBA00022679"/>
    </source>
</evidence>
<dbReference type="Gene3D" id="3.30.9.10">
    <property type="entry name" value="D-Amino Acid Oxidase, subunit A, domain 2"/>
    <property type="match status" value="1"/>
</dbReference>
<gene>
    <name evidence="11" type="ORF">C3Y98_07095</name>
</gene>
<dbReference type="PANTHER" id="PTHR13847:SF283">
    <property type="entry name" value="TRNA 5-METHYLAMINOMETHYL-2-THIOURIDINE BIOSYNTHESIS BIFUNCTIONAL PROTEIN MNMC"/>
    <property type="match status" value="1"/>
</dbReference>
<keyword evidence="6" id="KW-0819">tRNA processing</keyword>
<dbReference type="InterPro" id="IPR006076">
    <property type="entry name" value="FAD-dep_OxRdtase"/>
</dbReference>
<dbReference type="Gene3D" id="3.50.50.60">
    <property type="entry name" value="FAD/NAD(P)-binding domain"/>
    <property type="match status" value="1"/>
</dbReference>
<keyword evidence="12" id="KW-1185">Reference proteome</keyword>
<reference evidence="11 12" key="1">
    <citation type="submission" date="2018-02" db="EMBL/GenBank/DDBJ databases">
        <title>A novel lanthanide dependent methylotroph, Methylotenera sp. La3113.</title>
        <authorList>
            <person name="Lv H."/>
            <person name="Tani A."/>
        </authorList>
    </citation>
    <scope>NUCLEOTIDE SEQUENCE [LARGE SCALE GENOMIC DNA]</scope>
    <source>
        <strain evidence="11 12">La3113</strain>
    </source>
</reference>
<dbReference type="EMBL" id="PQVH01000008">
    <property type="protein sequence ID" value="TFW71840.1"/>
    <property type="molecule type" value="Genomic_DNA"/>
</dbReference>
<evidence type="ECO:0000256" key="8">
    <source>
        <dbReference type="ARBA" id="ARBA00023002"/>
    </source>
</evidence>
<keyword evidence="3" id="KW-0285">Flavoprotein</keyword>
<feature type="domain" description="FAD dependent oxidoreductase" evidence="10">
    <location>
        <begin position="6"/>
        <end position="368"/>
    </location>
</feature>
<accession>A0A4Y9VSN8</accession>
<keyword evidence="9" id="KW-0511">Multifunctional enzyme</keyword>
<dbReference type="GO" id="GO:0016645">
    <property type="term" value="F:oxidoreductase activity, acting on the CH-NH group of donors"/>
    <property type="evidence" value="ECO:0007669"/>
    <property type="project" value="InterPro"/>
</dbReference>
<name>A0A4Y9VSN8_9PROT</name>
<evidence type="ECO:0000256" key="9">
    <source>
        <dbReference type="ARBA" id="ARBA00023268"/>
    </source>
</evidence>
<evidence type="ECO:0000259" key="10">
    <source>
        <dbReference type="Pfam" id="PF01266"/>
    </source>
</evidence>
<proteinExistence type="predicted"/>
<dbReference type="PANTHER" id="PTHR13847">
    <property type="entry name" value="SARCOSINE DEHYDROGENASE-RELATED"/>
    <property type="match status" value="1"/>
</dbReference>
<dbReference type="InterPro" id="IPR036188">
    <property type="entry name" value="FAD/NAD-bd_sf"/>
</dbReference>
<protein>
    <submittedName>
        <fullName evidence="11">FAD-dependent oxidoreductase</fullName>
    </submittedName>
</protein>
<dbReference type="Proteomes" id="UP000297706">
    <property type="component" value="Unassembled WGS sequence"/>
</dbReference>
<dbReference type="OrthoDB" id="9786494at2"/>
<evidence type="ECO:0000256" key="6">
    <source>
        <dbReference type="ARBA" id="ARBA00022694"/>
    </source>
</evidence>
<evidence type="ECO:0000313" key="11">
    <source>
        <dbReference type="EMBL" id="TFW71840.1"/>
    </source>
</evidence>
<evidence type="ECO:0000256" key="5">
    <source>
        <dbReference type="ARBA" id="ARBA00022691"/>
    </source>
</evidence>
<evidence type="ECO:0000256" key="2">
    <source>
        <dbReference type="ARBA" id="ARBA00022603"/>
    </source>
</evidence>
<dbReference type="GO" id="GO:0002098">
    <property type="term" value="P:tRNA wobble uridine modification"/>
    <property type="evidence" value="ECO:0007669"/>
    <property type="project" value="TreeGrafter"/>
</dbReference>
<dbReference type="GO" id="GO:0005737">
    <property type="term" value="C:cytoplasm"/>
    <property type="evidence" value="ECO:0007669"/>
    <property type="project" value="TreeGrafter"/>
</dbReference>
<keyword evidence="8" id="KW-0560">Oxidoreductase</keyword>